<keyword evidence="4 5" id="KW-0472">Membrane</keyword>
<dbReference type="EMBL" id="JAQNDO010000001">
    <property type="protein sequence ID" value="MDC0741950.1"/>
    <property type="molecule type" value="Genomic_DNA"/>
</dbReference>
<keyword evidence="3 5" id="KW-1133">Transmembrane helix</keyword>
<evidence type="ECO:0000313" key="7">
    <source>
        <dbReference type="EMBL" id="MDC0741950.1"/>
    </source>
</evidence>
<feature type="transmembrane region" description="Helical" evidence="5">
    <location>
        <begin position="272"/>
        <end position="293"/>
    </location>
</feature>
<evidence type="ECO:0000259" key="6">
    <source>
        <dbReference type="SMART" id="SM00752"/>
    </source>
</evidence>
<proteinExistence type="predicted"/>
<organism evidence="7 8">
    <name type="scientific">Polyangium mundeleinium</name>
    <dbReference type="NCBI Taxonomy" id="2995306"/>
    <lineage>
        <taxon>Bacteria</taxon>
        <taxon>Pseudomonadati</taxon>
        <taxon>Myxococcota</taxon>
        <taxon>Polyangia</taxon>
        <taxon>Polyangiales</taxon>
        <taxon>Polyangiaceae</taxon>
        <taxon>Polyangium</taxon>
    </lineage>
</organism>
<dbReference type="RefSeq" id="WP_271917275.1">
    <property type="nucleotide sequence ID" value="NZ_JAQNDO010000001.1"/>
</dbReference>
<protein>
    <recommendedName>
        <fullName evidence="6">HTTM-like domain-containing protein</fullName>
    </recommendedName>
</protein>
<keyword evidence="2 5" id="KW-0812">Transmembrane</keyword>
<evidence type="ECO:0000256" key="2">
    <source>
        <dbReference type="ARBA" id="ARBA00022692"/>
    </source>
</evidence>
<evidence type="ECO:0000256" key="1">
    <source>
        <dbReference type="ARBA" id="ARBA00004127"/>
    </source>
</evidence>
<dbReference type="SMART" id="SM00752">
    <property type="entry name" value="HTTM"/>
    <property type="match status" value="1"/>
</dbReference>
<dbReference type="NCBIfam" id="TIGR04033">
    <property type="entry name" value="export_SdpB"/>
    <property type="match status" value="1"/>
</dbReference>
<evidence type="ECO:0000256" key="3">
    <source>
        <dbReference type="ARBA" id="ARBA00022989"/>
    </source>
</evidence>
<comment type="subcellular location">
    <subcellularLocation>
        <location evidence="1">Endomembrane system</location>
        <topology evidence="1">Multi-pass membrane protein</topology>
    </subcellularLocation>
</comment>
<evidence type="ECO:0000313" key="8">
    <source>
        <dbReference type="Proteomes" id="UP001221411"/>
    </source>
</evidence>
<keyword evidence="8" id="KW-1185">Reference proteome</keyword>
<evidence type="ECO:0000256" key="5">
    <source>
        <dbReference type="SAM" id="Phobius"/>
    </source>
</evidence>
<reference evidence="7 8" key="1">
    <citation type="submission" date="2022-11" db="EMBL/GenBank/DDBJ databases">
        <title>Minimal conservation of predation-associated metabolite biosynthetic gene clusters underscores biosynthetic potential of Myxococcota including descriptions for ten novel species: Archangium lansinium sp. nov., Myxococcus landrumus sp. nov., Nannocystis bai.</title>
        <authorList>
            <person name="Ahearne A."/>
            <person name="Stevens C."/>
            <person name="Dowd S."/>
        </authorList>
    </citation>
    <scope>NUCLEOTIDE SEQUENCE [LARGE SCALE GENOMIC DNA]</scope>
    <source>
        <strain evidence="7 8">RJM3</strain>
    </source>
</reference>
<comment type="caution">
    <text evidence="7">The sequence shown here is derived from an EMBL/GenBank/DDBJ whole genome shotgun (WGS) entry which is preliminary data.</text>
</comment>
<dbReference type="Proteomes" id="UP001221411">
    <property type="component" value="Unassembled WGS sequence"/>
</dbReference>
<dbReference type="PANTHER" id="PTHR39535">
    <property type="entry name" value="SPORULATION-DELAYING PROTEIN SDPB"/>
    <property type="match status" value="1"/>
</dbReference>
<dbReference type="PANTHER" id="PTHR39535:SF2">
    <property type="entry name" value="HTTM DOMAIN-CONTAINING PROTEIN"/>
    <property type="match status" value="1"/>
</dbReference>
<dbReference type="InterPro" id="IPR052964">
    <property type="entry name" value="Sporulation_signal_mat"/>
</dbReference>
<evidence type="ECO:0000256" key="4">
    <source>
        <dbReference type="ARBA" id="ARBA00023136"/>
    </source>
</evidence>
<gene>
    <name evidence="7" type="ORF">POL67_11380</name>
</gene>
<accession>A0ABT5EJG2</accession>
<name>A0ABT5EJG2_9BACT</name>
<feature type="domain" description="HTTM-like" evidence="6">
    <location>
        <begin position="22"/>
        <end position="297"/>
    </location>
</feature>
<sequence length="315" mass="34423">MLVGRFQWLDELGRRASAWAHQAAPWSRTIGYARSLLALCTAATLAVNGADVLFAPTPDVHGGLACDGARGAGLFCLAAYEHLDAARWLAVIALLGVASGYRPRFTGVVHWWISFSLHNNTTVGNGGDQIAAALTLLLLPLTLTDPRRWHWEEAPPASGTTGDTVARLVARSSAWAIRVQVAIIYFHAAVGKMSVQEWVDGTVLYYWFTDPHIGAAPWLMPFVQGFVDHGALLALTTWSVLVIEFLLAAALVMDRRFWPPVFALGITLHAGILVVHGLFTFAVTMMAALVLYLPPERAAARRLYSSLVLRNRWTT</sequence>
<feature type="transmembrane region" description="Helical" evidence="5">
    <location>
        <begin position="230"/>
        <end position="252"/>
    </location>
</feature>
<dbReference type="InterPro" id="IPR011020">
    <property type="entry name" value="HTTM-like"/>
</dbReference>
<dbReference type="InterPro" id="IPR023894">
    <property type="entry name" value="Sporulation_SdpB"/>
</dbReference>